<keyword evidence="3" id="KW-1185">Reference proteome</keyword>
<dbReference type="STRING" id="1428628.WN71_023525"/>
<feature type="compositionally biased region" description="Basic and acidic residues" evidence="1">
    <location>
        <begin position="1"/>
        <end position="15"/>
    </location>
</feature>
<dbReference type="Proteomes" id="UP000034196">
    <property type="component" value="Unassembled WGS sequence"/>
</dbReference>
<comment type="caution">
    <text evidence="2">The sequence shown here is derived from an EMBL/GenBank/DDBJ whole genome shotgun (WGS) entry which is preliminary data.</text>
</comment>
<dbReference type="RefSeq" id="WP_046584782.1">
    <property type="nucleotide sequence ID" value="NZ_LAVA02000057.1"/>
</dbReference>
<evidence type="ECO:0000313" key="2">
    <source>
        <dbReference type="EMBL" id="OIJ65516.1"/>
    </source>
</evidence>
<proteinExistence type="predicted"/>
<protein>
    <submittedName>
        <fullName evidence="2">Uncharacterized protein</fullName>
    </submittedName>
</protein>
<dbReference type="AlphaFoldDB" id="A0A1J4NVH5"/>
<reference evidence="2" key="1">
    <citation type="submission" date="2016-10" db="EMBL/GenBank/DDBJ databases">
        <title>Genome sequence of Streptomyces mangrovisoli MUSC 149.</title>
        <authorList>
            <person name="Lee L.-H."/>
            <person name="Ser H.-L."/>
        </authorList>
    </citation>
    <scope>NUCLEOTIDE SEQUENCE [LARGE SCALE GENOMIC DNA]</scope>
    <source>
        <strain evidence="2">MUSC 149</strain>
    </source>
</reference>
<feature type="region of interest" description="Disordered" evidence="1">
    <location>
        <begin position="204"/>
        <end position="230"/>
    </location>
</feature>
<dbReference type="EMBL" id="LAVA02000057">
    <property type="protein sequence ID" value="OIJ65516.1"/>
    <property type="molecule type" value="Genomic_DNA"/>
</dbReference>
<accession>A0A1J4NVH5</accession>
<dbReference type="OrthoDB" id="5187234at2"/>
<evidence type="ECO:0000313" key="3">
    <source>
        <dbReference type="Proteomes" id="UP000034196"/>
    </source>
</evidence>
<gene>
    <name evidence="2" type="ORF">WN71_023525</name>
</gene>
<organism evidence="2 3">
    <name type="scientific">Streptomyces mangrovisoli</name>
    <dbReference type="NCBI Taxonomy" id="1428628"/>
    <lineage>
        <taxon>Bacteria</taxon>
        <taxon>Bacillati</taxon>
        <taxon>Actinomycetota</taxon>
        <taxon>Actinomycetes</taxon>
        <taxon>Kitasatosporales</taxon>
        <taxon>Streptomycetaceae</taxon>
        <taxon>Streptomyces</taxon>
    </lineage>
</organism>
<sequence>MDAGRDGFLESEPTRPTRLTAQPVRRHGTGAAATDGADPAEIEFAVDAAWDAVTDSRERGDAAREARALTVLAQALEEAGRSAEADHFHRRADAVAPSAAVRVAQAGMLMERGLDLQTIGGDPDTAWGAWLGKDAREAAIVRRRERALAAAQSAFRQAGRVFRTAGEPGWADDAAHRAHALWPSRLRQFSWQLDVLMPYAEEADAYSDDGGGPTTPSTAELAAPEPEHGRGAEAAFPSVFEEIVVGFLAVKLLGPFLEAFAGKLGERLGESVAQVLGRIRVTRRRDAAARNLEIEDGESRRPTTVALPEDFTEEARLALIELDITADAVRGTTLRWNQDTQTWQAADAEEV</sequence>
<evidence type="ECO:0000256" key="1">
    <source>
        <dbReference type="SAM" id="MobiDB-lite"/>
    </source>
</evidence>
<feature type="region of interest" description="Disordered" evidence="1">
    <location>
        <begin position="1"/>
        <end position="37"/>
    </location>
</feature>
<name>A0A1J4NVH5_9ACTN</name>